<evidence type="ECO:0000313" key="2">
    <source>
        <dbReference type="Proteomes" id="UP000683925"/>
    </source>
</evidence>
<dbReference type="Proteomes" id="UP000683925">
    <property type="component" value="Unassembled WGS sequence"/>
</dbReference>
<accession>A0A8S1YNS3</accession>
<dbReference type="EMBL" id="CAJJDP010000216">
    <property type="protein sequence ID" value="CAD8215181.1"/>
    <property type="molecule type" value="Genomic_DNA"/>
</dbReference>
<keyword evidence="2" id="KW-1185">Reference proteome</keyword>
<protein>
    <submittedName>
        <fullName evidence="1">Uncharacterized protein</fullName>
    </submittedName>
</protein>
<evidence type="ECO:0000313" key="1">
    <source>
        <dbReference type="EMBL" id="CAD8215181.1"/>
    </source>
</evidence>
<reference evidence="1" key="1">
    <citation type="submission" date="2021-01" db="EMBL/GenBank/DDBJ databases">
        <authorList>
            <consortium name="Genoscope - CEA"/>
            <person name="William W."/>
        </authorList>
    </citation>
    <scope>NUCLEOTIDE SEQUENCE</scope>
</reference>
<comment type="caution">
    <text evidence="1">The sequence shown here is derived from an EMBL/GenBank/DDBJ whole genome shotgun (WGS) entry which is preliminary data.</text>
</comment>
<proteinExistence type="predicted"/>
<sequence length="46" mass="5629">MSRNLLIFREVEKEFNLIGNEKTTVSKANKTIQKMEYMNYKKWILF</sequence>
<organism evidence="1 2">
    <name type="scientific">Paramecium octaurelia</name>
    <dbReference type="NCBI Taxonomy" id="43137"/>
    <lineage>
        <taxon>Eukaryota</taxon>
        <taxon>Sar</taxon>
        <taxon>Alveolata</taxon>
        <taxon>Ciliophora</taxon>
        <taxon>Intramacronucleata</taxon>
        <taxon>Oligohymenophorea</taxon>
        <taxon>Peniculida</taxon>
        <taxon>Parameciidae</taxon>
        <taxon>Paramecium</taxon>
    </lineage>
</organism>
<gene>
    <name evidence="1" type="ORF">POCTA_138.1.T2120006</name>
</gene>
<name>A0A8S1YNS3_PAROT</name>
<dbReference type="AlphaFoldDB" id="A0A8S1YNS3"/>